<feature type="region of interest" description="Disordered" evidence="2">
    <location>
        <begin position="30"/>
        <end position="53"/>
    </location>
</feature>
<dbReference type="Proteomes" id="UP000015105">
    <property type="component" value="Chromosome 7D"/>
</dbReference>
<dbReference type="AlphaFoldDB" id="A0A453Q9F0"/>
<evidence type="ECO:0008006" key="5">
    <source>
        <dbReference type="Google" id="ProtNLM"/>
    </source>
</evidence>
<dbReference type="Gene3D" id="3.30.559.10">
    <property type="entry name" value="Chloramphenicol acetyltransferase-like domain"/>
    <property type="match status" value="1"/>
</dbReference>
<proteinExistence type="predicted"/>
<reference evidence="4" key="2">
    <citation type="journal article" date="2017" name="Nat. Plants">
        <title>The Aegilops tauschii genome reveals multiple impacts of transposons.</title>
        <authorList>
            <person name="Zhao G."/>
            <person name="Zou C."/>
            <person name="Li K."/>
            <person name="Wang K."/>
            <person name="Li T."/>
            <person name="Gao L."/>
            <person name="Zhang X."/>
            <person name="Wang H."/>
            <person name="Yang Z."/>
            <person name="Liu X."/>
            <person name="Jiang W."/>
            <person name="Mao L."/>
            <person name="Kong X."/>
            <person name="Jiao Y."/>
            <person name="Jia J."/>
        </authorList>
    </citation>
    <scope>NUCLEOTIDE SEQUENCE [LARGE SCALE GENOMIC DNA]</scope>
    <source>
        <strain evidence="4">cv. AL8/78</strain>
    </source>
</reference>
<sequence length="81" mass="8565">PCGAMVGSSPRFDMYGCDFGWGRPAAVRSGKANKMDGRASLYPGREGGGSMDAEVTLTPEHKAALEGNEEFWAAVTPEKKA</sequence>
<dbReference type="Pfam" id="PF02458">
    <property type="entry name" value="Transferase"/>
    <property type="match status" value="1"/>
</dbReference>
<reference evidence="4" key="1">
    <citation type="journal article" date="2014" name="Science">
        <title>Ancient hybridizations among the ancestral genomes of bread wheat.</title>
        <authorList>
            <consortium name="International Wheat Genome Sequencing Consortium,"/>
            <person name="Marcussen T."/>
            <person name="Sandve S.R."/>
            <person name="Heier L."/>
            <person name="Spannagl M."/>
            <person name="Pfeifer M."/>
            <person name="Jakobsen K.S."/>
            <person name="Wulff B.B."/>
            <person name="Steuernagel B."/>
            <person name="Mayer K.F."/>
            <person name="Olsen O.A."/>
        </authorList>
    </citation>
    <scope>NUCLEOTIDE SEQUENCE [LARGE SCALE GENOMIC DNA]</scope>
    <source>
        <strain evidence="4">cv. AL8/78</strain>
    </source>
</reference>
<evidence type="ECO:0000256" key="1">
    <source>
        <dbReference type="ARBA" id="ARBA00022679"/>
    </source>
</evidence>
<dbReference type="InterPro" id="IPR023213">
    <property type="entry name" value="CAT-like_dom_sf"/>
</dbReference>
<evidence type="ECO:0000313" key="4">
    <source>
        <dbReference type="Proteomes" id="UP000015105"/>
    </source>
</evidence>
<dbReference type="STRING" id="200361.A0A453Q9F0"/>
<keyword evidence="1" id="KW-0808">Transferase</keyword>
<organism evidence="3 4">
    <name type="scientific">Aegilops tauschii subsp. strangulata</name>
    <name type="common">Goatgrass</name>
    <dbReference type="NCBI Taxonomy" id="200361"/>
    <lineage>
        <taxon>Eukaryota</taxon>
        <taxon>Viridiplantae</taxon>
        <taxon>Streptophyta</taxon>
        <taxon>Embryophyta</taxon>
        <taxon>Tracheophyta</taxon>
        <taxon>Spermatophyta</taxon>
        <taxon>Magnoliopsida</taxon>
        <taxon>Liliopsida</taxon>
        <taxon>Poales</taxon>
        <taxon>Poaceae</taxon>
        <taxon>BOP clade</taxon>
        <taxon>Pooideae</taxon>
        <taxon>Triticodae</taxon>
        <taxon>Triticeae</taxon>
        <taxon>Triticinae</taxon>
        <taxon>Aegilops</taxon>
    </lineage>
</organism>
<dbReference type="InterPro" id="IPR051283">
    <property type="entry name" value="Sec_Metabolite_Acyltrans"/>
</dbReference>
<accession>A0A453Q9F0</accession>
<dbReference type="GO" id="GO:0016747">
    <property type="term" value="F:acyltransferase activity, transferring groups other than amino-acyl groups"/>
    <property type="evidence" value="ECO:0007669"/>
    <property type="project" value="UniProtKB-ARBA"/>
</dbReference>
<dbReference type="PANTHER" id="PTHR31896">
    <property type="entry name" value="FAMILY REGULATORY PROTEIN, PUTATIVE (AFU_ORTHOLOGUE AFUA_3G14730)-RELATED"/>
    <property type="match status" value="1"/>
</dbReference>
<name>A0A453Q9F0_AEGTS</name>
<dbReference type="EnsemblPlants" id="AET7Gv20006400.1">
    <property type="protein sequence ID" value="AET7Gv20006400.1"/>
    <property type="gene ID" value="AET7Gv20006400"/>
</dbReference>
<reference evidence="3" key="4">
    <citation type="submission" date="2019-03" db="UniProtKB">
        <authorList>
            <consortium name="EnsemblPlants"/>
        </authorList>
    </citation>
    <scope>IDENTIFICATION</scope>
</reference>
<evidence type="ECO:0000313" key="3">
    <source>
        <dbReference type="EnsemblPlants" id="AET7Gv20006400.1"/>
    </source>
</evidence>
<protein>
    <recommendedName>
        <fullName evidence="5">Acetyltransferase</fullName>
    </recommendedName>
</protein>
<evidence type="ECO:0000256" key="2">
    <source>
        <dbReference type="SAM" id="MobiDB-lite"/>
    </source>
</evidence>
<dbReference type="PANTHER" id="PTHR31896:SF12">
    <property type="entry name" value="HXXXD-TYPE ACYL-TRANSFERASE FAMILY PROTEIN"/>
    <property type="match status" value="1"/>
</dbReference>
<dbReference type="Gramene" id="AET7Gv20006400.1">
    <property type="protein sequence ID" value="AET7Gv20006400.1"/>
    <property type="gene ID" value="AET7Gv20006400"/>
</dbReference>
<reference evidence="3" key="5">
    <citation type="journal article" date="2021" name="G3 (Bethesda)">
        <title>Aegilops tauschii genome assembly Aet v5.0 features greater sequence contiguity and improved annotation.</title>
        <authorList>
            <person name="Wang L."/>
            <person name="Zhu T."/>
            <person name="Rodriguez J.C."/>
            <person name="Deal K.R."/>
            <person name="Dubcovsky J."/>
            <person name="McGuire P.E."/>
            <person name="Lux T."/>
            <person name="Spannagl M."/>
            <person name="Mayer K.F.X."/>
            <person name="Baldrich P."/>
            <person name="Meyers B.C."/>
            <person name="Huo N."/>
            <person name="Gu Y.Q."/>
            <person name="Zhou H."/>
            <person name="Devos K.M."/>
            <person name="Bennetzen J.L."/>
            <person name="Unver T."/>
            <person name="Budak H."/>
            <person name="Gulick P.J."/>
            <person name="Galiba G."/>
            <person name="Kalapos B."/>
            <person name="Nelson D.R."/>
            <person name="Li P."/>
            <person name="You F.M."/>
            <person name="Luo M.C."/>
            <person name="Dvorak J."/>
        </authorList>
    </citation>
    <scope>NUCLEOTIDE SEQUENCE [LARGE SCALE GENOMIC DNA]</scope>
    <source>
        <strain evidence="3">cv. AL8/78</strain>
    </source>
</reference>
<reference evidence="3" key="3">
    <citation type="journal article" date="2017" name="Nature">
        <title>Genome sequence of the progenitor of the wheat D genome Aegilops tauschii.</title>
        <authorList>
            <person name="Luo M.C."/>
            <person name="Gu Y.Q."/>
            <person name="Puiu D."/>
            <person name="Wang H."/>
            <person name="Twardziok S.O."/>
            <person name="Deal K.R."/>
            <person name="Huo N."/>
            <person name="Zhu T."/>
            <person name="Wang L."/>
            <person name="Wang Y."/>
            <person name="McGuire P.E."/>
            <person name="Liu S."/>
            <person name="Long H."/>
            <person name="Ramasamy R.K."/>
            <person name="Rodriguez J.C."/>
            <person name="Van S.L."/>
            <person name="Yuan L."/>
            <person name="Wang Z."/>
            <person name="Xia Z."/>
            <person name="Xiao L."/>
            <person name="Anderson O.D."/>
            <person name="Ouyang S."/>
            <person name="Liang Y."/>
            <person name="Zimin A.V."/>
            <person name="Pertea G."/>
            <person name="Qi P."/>
            <person name="Bennetzen J.L."/>
            <person name="Dai X."/>
            <person name="Dawson M.W."/>
            <person name="Muller H.G."/>
            <person name="Kugler K."/>
            <person name="Rivarola-Duarte L."/>
            <person name="Spannagl M."/>
            <person name="Mayer K.F.X."/>
            <person name="Lu F.H."/>
            <person name="Bevan M.W."/>
            <person name="Leroy P."/>
            <person name="Li P."/>
            <person name="You F.M."/>
            <person name="Sun Q."/>
            <person name="Liu Z."/>
            <person name="Lyons E."/>
            <person name="Wicker T."/>
            <person name="Salzberg S.L."/>
            <person name="Devos K.M."/>
            <person name="Dvorak J."/>
        </authorList>
    </citation>
    <scope>NUCLEOTIDE SEQUENCE [LARGE SCALE GENOMIC DNA]</scope>
    <source>
        <strain evidence="3">cv. AL8/78</strain>
    </source>
</reference>
<keyword evidence="4" id="KW-1185">Reference proteome</keyword>